<evidence type="ECO:0000313" key="3">
    <source>
        <dbReference type="Proteomes" id="UP000195437"/>
    </source>
</evidence>
<dbReference type="EMBL" id="CP021434">
    <property type="protein sequence ID" value="ARU59722.1"/>
    <property type="molecule type" value="Genomic_DNA"/>
</dbReference>
<dbReference type="Pfam" id="PF04186">
    <property type="entry name" value="FxsA"/>
    <property type="match status" value="1"/>
</dbReference>
<sequence length="131" mass="14661">MMRLFLILIIVVPALEIFTLIQVGQVIGGWLTFFLVIAMSALGAYLLKVQGRNTLRQISREMQMGSLPGDSLLDGACLLVGGTLLLTPGFLSDIVGMMMLLPGTREIPKRLIKVYLMKMMQNGNYSFYRRF</sequence>
<organism evidence="2 3">
    <name type="scientific">Tumebacillus avium</name>
    <dbReference type="NCBI Taxonomy" id="1903704"/>
    <lineage>
        <taxon>Bacteria</taxon>
        <taxon>Bacillati</taxon>
        <taxon>Bacillota</taxon>
        <taxon>Bacilli</taxon>
        <taxon>Bacillales</taxon>
        <taxon>Alicyclobacillaceae</taxon>
        <taxon>Tumebacillus</taxon>
    </lineage>
</organism>
<feature type="transmembrane region" description="Helical" evidence="1">
    <location>
        <begin position="29"/>
        <end position="50"/>
    </location>
</feature>
<gene>
    <name evidence="2" type="ORF">CBW65_00680</name>
</gene>
<dbReference type="OrthoDB" id="9792788at2"/>
<dbReference type="Proteomes" id="UP000195437">
    <property type="component" value="Chromosome"/>
</dbReference>
<protein>
    <submittedName>
        <fullName evidence="2">Membrane protein FxsA</fullName>
    </submittedName>
</protein>
<keyword evidence="1" id="KW-0472">Membrane</keyword>
<dbReference type="PANTHER" id="PTHR35335:SF1">
    <property type="entry name" value="UPF0716 PROTEIN FXSA"/>
    <property type="match status" value="1"/>
</dbReference>
<dbReference type="AlphaFoldDB" id="A0A1Y0IGW6"/>
<keyword evidence="1" id="KW-0812">Transmembrane</keyword>
<reference evidence="3" key="1">
    <citation type="submission" date="2017-05" db="EMBL/GenBank/DDBJ databases">
        <authorList>
            <person name="Sung H."/>
        </authorList>
    </citation>
    <scope>NUCLEOTIDE SEQUENCE [LARGE SCALE GENOMIC DNA]</scope>
    <source>
        <strain evidence="3">AR23208</strain>
    </source>
</reference>
<dbReference type="GO" id="GO:0016020">
    <property type="term" value="C:membrane"/>
    <property type="evidence" value="ECO:0007669"/>
    <property type="project" value="InterPro"/>
</dbReference>
<dbReference type="KEGG" id="tum:CBW65_00680"/>
<dbReference type="InterPro" id="IPR007313">
    <property type="entry name" value="FxsA"/>
</dbReference>
<accession>A0A1Y0IGW6</accession>
<dbReference type="PANTHER" id="PTHR35335">
    <property type="entry name" value="UPF0716 PROTEIN FXSA"/>
    <property type="match status" value="1"/>
</dbReference>
<keyword evidence="1" id="KW-1133">Transmembrane helix</keyword>
<proteinExistence type="predicted"/>
<dbReference type="NCBIfam" id="NF008528">
    <property type="entry name" value="PRK11463.1-2"/>
    <property type="match status" value="1"/>
</dbReference>
<name>A0A1Y0IGW6_9BACL</name>
<keyword evidence="3" id="KW-1185">Reference proteome</keyword>
<evidence type="ECO:0000256" key="1">
    <source>
        <dbReference type="SAM" id="Phobius"/>
    </source>
</evidence>
<evidence type="ECO:0000313" key="2">
    <source>
        <dbReference type="EMBL" id="ARU59722.1"/>
    </source>
</evidence>